<dbReference type="OrthoDB" id="9796032at2"/>
<evidence type="ECO:0000313" key="5">
    <source>
        <dbReference type="Proteomes" id="UP000191153"/>
    </source>
</evidence>
<dbReference type="Proteomes" id="UP000191153">
    <property type="component" value="Unassembled WGS sequence"/>
</dbReference>
<proteinExistence type="predicted"/>
<keyword evidence="2 4" id="KW-0378">Hydrolase</keyword>
<evidence type="ECO:0000259" key="3">
    <source>
        <dbReference type="Pfam" id="PF13023"/>
    </source>
</evidence>
<evidence type="ECO:0000256" key="1">
    <source>
        <dbReference type="ARBA" id="ARBA00022723"/>
    </source>
</evidence>
<protein>
    <submittedName>
        <fullName evidence="4">Putative hydrolases of HD superfamily</fullName>
    </submittedName>
</protein>
<name>A0A1T4N8K8_9FUSO</name>
<dbReference type="InterPro" id="IPR039356">
    <property type="entry name" value="YfbR/HDDC2"/>
</dbReference>
<dbReference type="PANTHER" id="PTHR11845">
    <property type="entry name" value="5'-DEOXYNUCLEOTIDASE HDDC2"/>
    <property type="match status" value="1"/>
</dbReference>
<dbReference type="STRING" id="180163.SAMN02745174_01457"/>
<evidence type="ECO:0000313" key="4">
    <source>
        <dbReference type="EMBL" id="SJZ75446.1"/>
    </source>
</evidence>
<sequence length="196" mass="23178">MNNLKAQMEFLHKIDELKDIFRQSLIVNGKRRENDAEHSWHMAMVAIIMKEHFTEKNNLNLERALKMILIHDLVEIYAGDTPAFGAEREDKFQAELEGAKEIFNILPEKQSKEYLQLWIEFEEMNSTDSKYANVCDRFQGFMQNLTSDGHTWKKYTPTIDRVLERSKPIKDYAPEIFNKIVIPEVNKYMEKGYIIK</sequence>
<evidence type="ECO:0000256" key="2">
    <source>
        <dbReference type="ARBA" id="ARBA00022801"/>
    </source>
</evidence>
<dbReference type="Gene3D" id="1.10.3210.10">
    <property type="entry name" value="Hypothetical protein af1432"/>
    <property type="match status" value="1"/>
</dbReference>
<dbReference type="AlphaFoldDB" id="A0A1T4N8K8"/>
<accession>A0A1T4N8K8</accession>
<gene>
    <name evidence="4" type="ORF">SAMN02745174_01457</name>
</gene>
<dbReference type="GO" id="GO:0002953">
    <property type="term" value="F:5'-deoxynucleotidase activity"/>
    <property type="evidence" value="ECO:0007669"/>
    <property type="project" value="InterPro"/>
</dbReference>
<organism evidence="4 5">
    <name type="scientific">Cetobacterium ceti</name>
    <dbReference type="NCBI Taxonomy" id="180163"/>
    <lineage>
        <taxon>Bacteria</taxon>
        <taxon>Fusobacteriati</taxon>
        <taxon>Fusobacteriota</taxon>
        <taxon>Fusobacteriia</taxon>
        <taxon>Fusobacteriales</taxon>
        <taxon>Fusobacteriaceae</taxon>
        <taxon>Cetobacterium</taxon>
    </lineage>
</organism>
<dbReference type="SUPFAM" id="SSF109604">
    <property type="entry name" value="HD-domain/PDEase-like"/>
    <property type="match status" value="1"/>
</dbReference>
<dbReference type="Pfam" id="PF13023">
    <property type="entry name" value="HD_3"/>
    <property type="match status" value="1"/>
</dbReference>
<dbReference type="RefSeq" id="WP_078693947.1">
    <property type="nucleotide sequence ID" value="NZ_FUWX01000010.1"/>
</dbReference>
<feature type="domain" description="HD" evidence="3">
    <location>
        <begin position="14"/>
        <end position="176"/>
    </location>
</feature>
<dbReference type="EMBL" id="FUWX01000010">
    <property type="protein sequence ID" value="SJZ75446.1"/>
    <property type="molecule type" value="Genomic_DNA"/>
</dbReference>
<dbReference type="GO" id="GO:0046872">
    <property type="term" value="F:metal ion binding"/>
    <property type="evidence" value="ECO:0007669"/>
    <property type="project" value="UniProtKB-KW"/>
</dbReference>
<dbReference type="PANTHER" id="PTHR11845:SF13">
    <property type="entry name" value="5'-DEOXYNUCLEOTIDASE HDDC2"/>
    <property type="match status" value="1"/>
</dbReference>
<keyword evidence="1" id="KW-0479">Metal-binding</keyword>
<keyword evidence="5" id="KW-1185">Reference proteome</keyword>
<reference evidence="4 5" key="1">
    <citation type="submission" date="2017-02" db="EMBL/GenBank/DDBJ databases">
        <authorList>
            <person name="Peterson S.W."/>
        </authorList>
    </citation>
    <scope>NUCLEOTIDE SEQUENCE [LARGE SCALE GENOMIC DNA]</scope>
    <source>
        <strain evidence="4 5">ATCC 700028</strain>
    </source>
</reference>
<dbReference type="InterPro" id="IPR006674">
    <property type="entry name" value="HD_domain"/>
</dbReference>
<dbReference type="GO" id="GO:0005737">
    <property type="term" value="C:cytoplasm"/>
    <property type="evidence" value="ECO:0007669"/>
    <property type="project" value="TreeGrafter"/>
</dbReference>